<protein>
    <submittedName>
        <fullName evidence="1">Uncharacterized protein</fullName>
    </submittedName>
</protein>
<name>A4VQR9_STUS1</name>
<accession>A4VQR9</accession>
<evidence type="ECO:0000313" key="2">
    <source>
        <dbReference type="Proteomes" id="UP000000233"/>
    </source>
</evidence>
<dbReference type="EMBL" id="CP000304">
    <property type="protein sequence ID" value="ABP81320.1"/>
    <property type="molecule type" value="Genomic_DNA"/>
</dbReference>
<dbReference type="AlphaFoldDB" id="A4VQR9"/>
<sequence length="58" mass="6089">MNSPLLAGPGAKGTTVLDGVMHIPRAERGRDPERAVFAASVVSCLAAWQHESICEDAV</sequence>
<dbReference type="Proteomes" id="UP000000233">
    <property type="component" value="Chromosome"/>
</dbReference>
<reference evidence="1 2" key="1">
    <citation type="journal article" date="2008" name="Proc. Natl. Acad. Sci. U.S.A.">
        <title>Nitrogen fixation island and rhizosphere competence traits in the genome of root-associated Pseudomonas stutzeri A1501.</title>
        <authorList>
            <person name="Yan Y."/>
            <person name="Yang J."/>
            <person name="Dou Y."/>
            <person name="Chen M."/>
            <person name="Ping S."/>
            <person name="Peng J."/>
            <person name="Lu W."/>
            <person name="Zhang W."/>
            <person name="Yao Z."/>
            <person name="Li H."/>
            <person name="Liu W."/>
            <person name="He S."/>
            <person name="Geng L."/>
            <person name="Zhang X."/>
            <person name="Yang F."/>
            <person name="Yu H."/>
            <person name="Zhan Y."/>
            <person name="Li D."/>
            <person name="Lin Z."/>
            <person name="Wang Y."/>
            <person name="Elmerich C."/>
            <person name="Lin M."/>
            <person name="Jin Q."/>
        </authorList>
    </citation>
    <scope>NUCLEOTIDE SEQUENCE [LARGE SCALE GENOMIC DNA]</scope>
    <source>
        <strain evidence="1 2">A1501</strain>
    </source>
</reference>
<keyword evidence="2" id="KW-1185">Reference proteome</keyword>
<organism evidence="1 2">
    <name type="scientific">Stutzerimonas stutzeri (strain A1501)</name>
    <name type="common">Pseudomonas stutzeri</name>
    <dbReference type="NCBI Taxonomy" id="379731"/>
    <lineage>
        <taxon>Bacteria</taxon>
        <taxon>Pseudomonadati</taxon>
        <taxon>Pseudomonadota</taxon>
        <taxon>Gammaproteobacteria</taxon>
        <taxon>Pseudomonadales</taxon>
        <taxon>Pseudomonadaceae</taxon>
        <taxon>Stutzerimonas</taxon>
    </lineage>
</organism>
<proteinExistence type="predicted"/>
<dbReference type="KEGG" id="psa:PST_3697"/>
<evidence type="ECO:0000313" key="1">
    <source>
        <dbReference type="EMBL" id="ABP81320.1"/>
    </source>
</evidence>
<dbReference type="HOGENOM" id="CLU_2976021_0_0_6"/>
<gene>
    <name evidence="1" type="ordered locus">PST_3697</name>
</gene>